<evidence type="ECO:0000256" key="2">
    <source>
        <dbReference type="ARBA" id="ARBA00001913"/>
    </source>
</evidence>
<evidence type="ECO:0000256" key="8">
    <source>
        <dbReference type="ARBA" id="ARBA00022837"/>
    </source>
</evidence>
<evidence type="ECO:0000313" key="15">
    <source>
        <dbReference type="Proteomes" id="UP000799291"/>
    </source>
</evidence>
<evidence type="ECO:0000256" key="10">
    <source>
        <dbReference type="ARBA" id="ARBA00023277"/>
    </source>
</evidence>
<dbReference type="AlphaFoldDB" id="A0A6G1IH63"/>
<accession>A0A6G1IH63</accession>
<keyword evidence="9 13" id="KW-0456">Lyase</keyword>
<dbReference type="PANTHER" id="PTHR33407">
    <property type="entry name" value="PECTATE LYASE F-RELATED"/>
    <property type="match status" value="1"/>
</dbReference>
<evidence type="ECO:0000256" key="4">
    <source>
        <dbReference type="ARBA" id="ARBA00006463"/>
    </source>
</evidence>
<comment type="function">
    <text evidence="12 13">Pectinolytic enzyme consist of four classes of enzymes: pectin lyase, polygalacturonase, pectin methylesterase and rhamnogalacturonase. Among pectinolytic enzymes, pectin lyase is the most important in depolymerization of pectin, since it cleaves internal glycosidic bonds of highly methylated pectins. Favors pectate, the anion, over pectin, the methyl ester.</text>
</comment>
<dbReference type="Proteomes" id="UP000799291">
    <property type="component" value="Unassembled WGS sequence"/>
</dbReference>
<comment type="similarity">
    <text evidence="4 13">Belongs to the polysaccharide lyase 3 family.</text>
</comment>
<evidence type="ECO:0000256" key="3">
    <source>
        <dbReference type="ARBA" id="ARBA00004613"/>
    </source>
</evidence>
<keyword evidence="7" id="KW-0732">Signal</keyword>
<organism evidence="14 15">
    <name type="scientific">Lentithecium fluviatile CBS 122367</name>
    <dbReference type="NCBI Taxonomy" id="1168545"/>
    <lineage>
        <taxon>Eukaryota</taxon>
        <taxon>Fungi</taxon>
        <taxon>Dikarya</taxon>
        <taxon>Ascomycota</taxon>
        <taxon>Pezizomycotina</taxon>
        <taxon>Dothideomycetes</taxon>
        <taxon>Pleosporomycetidae</taxon>
        <taxon>Pleosporales</taxon>
        <taxon>Massarineae</taxon>
        <taxon>Lentitheciaceae</taxon>
        <taxon>Lentithecium</taxon>
    </lineage>
</organism>
<keyword evidence="8 13" id="KW-0106">Calcium</keyword>
<dbReference type="GO" id="GO:0045490">
    <property type="term" value="P:pectin catabolic process"/>
    <property type="evidence" value="ECO:0007669"/>
    <property type="project" value="TreeGrafter"/>
</dbReference>
<dbReference type="GO" id="GO:0005576">
    <property type="term" value="C:extracellular region"/>
    <property type="evidence" value="ECO:0007669"/>
    <property type="project" value="UniProtKB-SubCell"/>
</dbReference>
<evidence type="ECO:0000256" key="7">
    <source>
        <dbReference type="ARBA" id="ARBA00022729"/>
    </source>
</evidence>
<comment type="cofactor">
    <cofactor evidence="2 13">
        <name>Ca(2+)</name>
        <dbReference type="ChEBI" id="CHEBI:29108"/>
    </cofactor>
</comment>
<dbReference type="PANTHER" id="PTHR33407:SF11">
    <property type="entry name" value="PECTATE LYASE H-RELATED"/>
    <property type="match status" value="1"/>
</dbReference>
<keyword evidence="11" id="KW-0624">Polysaccharide degradation</keyword>
<evidence type="ECO:0000313" key="14">
    <source>
        <dbReference type="EMBL" id="KAF2677428.1"/>
    </source>
</evidence>
<keyword evidence="15" id="KW-1185">Reference proteome</keyword>
<dbReference type="EMBL" id="MU005622">
    <property type="protein sequence ID" value="KAF2677428.1"/>
    <property type="molecule type" value="Genomic_DNA"/>
</dbReference>
<keyword evidence="10" id="KW-0119">Carbohydrate metabolism</keyword>
<protein>
    <recommendedName>
        <fullName evidence="5 13">Pectate lyase</fullName>
        <ecNumber evidence="5 13">4.2.2.2</ecNumber>
    </recommendedName>
</protein>
<keyword evidence="6 13" id="KW-0964">Secreted</keyword>
<evidence type="ECO:0000256" key="9">
    <source>
        <dbReference type="ARBA" id="ARBA00023239"/>
    </source>
</evidence>
<dbReference type="Gene3D" id="2.160.20.10">
    <property type="entry name" value="Single-stranded right-handed beta-helix, Pectin lyase-like"/>
    <property type="match status" value="1"/>
</dbReference>
<evidence type="ECO:0000256" key="5">
    <source>
        <dbReference type="ARBA" id="ARBA00012272"/>
    </source>
</evidence>
<dbReference type="InterPro" id="IPR012334">
    <property type="entry name" value="Pectin_lyas_fold"/>
</dbReference>
<evidence type="ECO:0000256" key="11">
    <source>
        <dbReference type="ARBA" id="ARBA00023326"/>
    </source>
</evidence>
<evidence type="ECO:0000256" key="1">
    <source>
        <dbReference type="ARBA" id="ARBA00000695"/>
    </source>
</evidence>
<gene>
    <name evidence="14" type="ORF">K458DRAFT_350141</name>
</gene>
<dbReference type="EC" id="4.2.2.2" evidence="5 13"/>
<dbReference type="InterPro" id="IPR011050">
    <property type="entry name" value="Pectin_lyase_fold/virulence"/>
</dbReference>
<evidence type="ECO:0000256" key="13">
    <source>
        <dbReference type="RuleBase" id="RU367009"/>
    </source>
</evidence>
<dbReference type="SUPFAM" id="SSF51126">
    <property type="entry name" value="Pectin lyase-like"/>
    <property type="match status" value="1"/>
</dbReference>
<comment type="subcellular location">
    <subcellularLocation>
        <location evidence="3 13">Secreted</location>
    </subcellularLocation>
</comment>
<reference evidence="14" key="1">
    <citation type="journal article" date="2020" name="Stud. Mycol.">
        <title>101 Dothideomycetes genomes: a test case for predicting lifestyles and emergence of pathogens.</title>
        <authorList>
            <person name="Haridas S."/>
            <person name="Albert R."/>
            <person name="Binder M."/>
            <person name="Bloem J."/>
            <person name="Labutti K."/>
            <person name="Salamov A."/>
            <person name="Andreopoulos B."/>
            <person name="Baker S."/>
            <person name="Barry K."/>
            <person name="Bills G."/>
            <person name="Bluhm B."/>
            <person name="Cannon C."/>
            <person name="Castanera R."/>
            <person name="Culley D."/>
            <person name="Daum C."/>
            <person name="Ezra D."/>
            <person name="Gonzalez J."/>
            <person name="Henrissat B."/>
            <person name="Kuo A."/>
            <person name="Liang C."/>
            <person name="Lipzen A."/>
            <person name="Lutzoni F."/>
            <person name="Magnuson J."/>
            <person name="Mondo S."/>
            <person name="Nolan M."/>
            <person name="Ohm R."/>
            <person name="Pangilinan J."/>
            <person name="Park H.-J."/>
            <person name="Ramirez L."/>
            <person name="Alfaro M."/>
            <person name="Sun H."/>
            <person name="Tritt A."/>
            <person name="Yoshinaga Y."/>
            <person name="Zwiers L.-H."/>
            <person name="Turgeon B."/>
            <person name="Goodwin S."/>
            <person name="Spatafora J."/>
            <person name="Crous P."/>
            <person name="Grigoriev I."/>
        </authorList>
    </citation>
    <scope>NUCLEOTIDE SEQUENCE</scope>
    <source>
        <strain evidence="14">CBS 122367</strain>
    </source>
</reference>
<dbReference type="OrthoDB" id="441042at2759"/>
<sequence>MVIAAGQTFDGGLVTFGRGVSCGGQSEGGDSDAVFQVEEGGTLKNAIIGEDQSEGVHCMGACTIENVWWVAVCEDALTIKQESGTSNVIGGGFKGASDKVIQHNGGGTVSVSGTYFEDFGKAYRSCGNCDTMYERHITMDSVLATGGSATFVGINSNYGDTATITNSCIQNTDTICTEFEGNDTGDEPTEISSGISASCIYTEADISAC</sequence>
<evidence type="ECO:0000256" key="6">
    <source>
        <dbReference type="ARBA" id="ARBA00022525"/>
    </source>
</evidence>
<proteinExistence type="inferred from homology"/>
<evidence type="ECO:0000256" key="12">
    <source>
        <dbReference type="ARBA" id="ARBA00025679"/>
    </source>
</evidence>
<dbReference type="Pfam" id="PF03211">
    <property type="entry name" value="Pectate_lyase"/>
    <property type="match status" value="1"/>
</dbReference>
<comment type="catalytic activity">
    <reaction evidence="1 13">
        <text>Eliminative cleavage of (1-&gt;4)-alpha-D-galacturonan to give oligosaccharides with 4-deoxy-alpha-D-galact-4-enuronosyl groups at their non-reducing ends.</text>
        <dbReference type="EC" id="4.2.2.2"/>
    </reaction>
</comment>
<dbReference type="InterPro" id="IPR004898">
    <property type="entry name" value="Pectate_lyase_PlyH/PlyE-like"/>
</dbReference>
<dbReference type="GO" id="GO:0030570">
    <property type="term" value="F:pectate lyase activity"/>
    <property type="evidence" value="ECO:0007669"/>
    <property type="project" value="UniProtKB-UniRule"/>
</dbReference>
<name>A0A6G1IH63_9PLEO</name>